<feature type="transmembrane region" description="Helical" evidence="1">
    <location>
        <begin position="61"/>
        <end position="84"/>
    </location>
</feature>
<gene>
    <name evidence="2" type="ORF">Plo01_73180</name>
</gene>
<comment type="caution">
    <text evidence="2">The sequence shown here is derived from an EMBL/GenBank/DDBJ whole genome shotgun (WGS) entry which is preliminary data.</text>
</comment>
<keyword evidence="1" id="KW-0812">Transmembrane</keyword>
<feature type="transmembrane region" description="Helical" evidence="1">
    <location>
        <begin position="36"/>
        <end position="54"/>
    </location>
</feature>
<name>A0A8J3RWN3_9ACTN</name>
<organism evidence="2 3">
    <name type="scientific">Planobispora longispora</name>
    <dbReference type="NCBI Taxonomy" id="28887"/>
    <lineage>
        <taxon>Bacteria</taxon>
        <taxon>Bacillati</taxon>
        <taxon>Actinomycetota</taxon>
        <taxon>Actinomycetes</taxon>
        <taxon>Streptosporangiales</taxon>
        <taxon>Streptosporangiaceae</taxon>
        <taxon>Planobispora</taxon>
    </lineage>
</organism>
<evidence type="ECO:0000313" key="3">
    <source>
        <dbReference type="Proteomes" id="UP000616724"/>
    </source>
</evidence>
<feature type="transmembrane region" description="Helical" evidence="1">
    <location>
        <begin position="104"/>
        <end position="129"/>
    </location>
</feature>
<evidence type="ECO:0000313" key="2">
    <source>
        <dbReference type="EMBL" id="GIH80889.1"/>
    </source>
</evidence>
<keyword evidence="3" id="KW-1185">Reference proteome</keyword>
<keyword evidence="1" id="KW-0472">Membrane</keyword>
<sequence>MPASSFLRLARAAVFTTVGLGLSLAAHLLAGGPVSVGGAAGGLALTFAAALAAAGRERSTALILPFLAGVQVALHALFSLTHAAPATELAGHAHTGLVPGLGMLIMHGWAVALTALWLARGEAALWALLRRLPLRLRRLLLAHALPEPEPSFVPPATVPRVRHSVRLRHAVPRRGPPRRVDAAFG</sequence>
<reference evidence="2 3" key="1">
    <citation type="submission" date="2021-01" db="EMBL/GenBank/DDBJ databases">
        <title>Whole genome shotgun sequence of Planobispora longispora NBRC 13918.</title>
        <authorList>
            <person name="Komaki H."/>
            <person name="Tamura T."/>
        </authorList>
    </citation>
    <scope>NUCLEOTIDE SEQUENCE [LARGE SCALE GENOMIC DNA]</scope>
    <source>
        <strain evidence="2 3">NBRC 13918</strain>
    </source>
</reference>
<keyword evidence="1" id="KW-1133">Transmembrane helix</keyword>
<dbReference type="AlphaFoldDB" id="A0A8J3RWN3"/>
<dbReference type="EMBL" id="BOOH01000065">
    <property type="protein sequence ID" value="GIH80889.1"/>
    <property type="molecule type" value="Genomic_DNA"/>
</dbReference>
<proteinExistence type="predicted"/>
<protein>
    <submittedName>
        <fullName evidence="2">Uncharacterized protein</fullName>
    </submittedName>
</protein>
<accession>A0A8J3RWN3</accession>
<dbReference type="RefSeq" id="WP_203895294.1">
    <property type="nucleotide sequence ID" value="NZ_BOOH01000065.1"/>
</dbReference>
<evidence type="ECO:0000256" key="1">
    <source>
        <dbReference type="SAM" id="Phobius"/>
    </source>
</evidence>
<dbReference type="Proteomes" id="UP000616724">
    <property type="component" value="Unassembled WGS sequence"/>
</dbReference>
<feature type="transmembrane region" description="Helical" evidence="1">
    <location>
        <begin position="12"/>
        <end position="30"/>
    </location>
</feature>